<keyword evidence="4" id="KW-0378">Hydrolase</keyword>
<feature type="domain" description="Peptidase M24 C-terminal" evidence="3">
    <location>
        <begin position="364"/>
        <end position="427"/>
    </location>
</feature>
<reference evidence="4 5" key="1">
    <citation type="submission" date="2017-03" db="EMBL/GenBank/DDBJ databases">
        <title>Genome of the blue death feigning beetle - Asbolus verrucosus.</title>
        <authorList>
            <person name="Rider S.D."/>
        </authorList>
    </citation>
    <scope>NUCLEOTIDE SEQUENCE [LARGE SCALE GENOMIC DNA]</scope>
    <source>
        <strain evidence="4">Butters</strain>
        <tissue evidence="4">Head and leg muscle</tissue>
    </source>
</reference>
<dbReference type="AlphaFoldDB" id="A0A482VCL7"/>
<dbReference type="InterPro" id="IPR036005">
    <property type="entry name" value="Creatinase/aminopeptidase-like"/>
</dbReference>
<dbReference type="EMBL" id="QDEB01113715">
    <property type="protein sequence ID" value="RZB41166.1"/>
    <property type="molecule type" value="Genomic_DNA"/>
</dbReference>
<dbReference type="Pfam" id="PF16188">
    <property type="entry name" value="Peptidase_M24_C"/>
    <property type="match status" value="1"/>
</dbReference>
<dbReference type="InterPro" id="IPR032416">
    <property type="entry name" value="Peptidase_M24_C"/>
</dbReference>
<comment type="caution">
    <text evidence="4">The sequence shown here is derived from an EMBL/GenBank/DDBJ whole genome shotgun (WGS) entry which is preliminary data.</text>
</comment>
<dbReference type="Pfam" id="PF16189">
    <property type="entry name" value="Creatinase_N_2"/>
    <property type="match status" value="1"/>
</dbReference>
<dbReference type="OrthoDB" id="9995434at2759"/>
<evidence type="ECO:0000313" key="5">
    <source>
        <dbReference type="Proteomes" id="UP000292052"/>
    </source>
</evidence>
<evidence type="ECO:0000259" key="2">
    <source>
        <dbReference type="Pfam" id="PF00557"/>
    </source>
</evidence>
<dbReference type="InterPro" id="IPR050422">
    <property type="entry name" value="X-Pro_aminopeptidase_P"/>
</dbReference>
<accession>A0A482VCL7</accession>
<feature type="non-terminal residue" evidence="4">
    <location>
        <position position="448"/>
    </location>
</feature>
<evidence type="ECO:0000259" key="3">
    <source>
        <dbReference type="Pfam" id="PF16188"/>
    </source>
</evidence>
<comment type="similarity">
    <text evidence="1">Belongs to the peptidase M24B family.</text>
</comment>
<dbReference type="PANTHER" id="PTHR43763">
    <property type="entry name" value="XAA-PRO AMINOPEPTIDASE 1"/>
    <property type="match status" value="1"/>
</dbReference>
<dbReference type="CDD" id="cd01085">
    <property type="entry name" value="APP"/>
    <property type="match status" value="1"/>
</dbReference>
<evidence type="ECO:0000256" key="1">
    <source>
        <dbReference type="ARBA" id="ARBA00008766"/>
    </source>
</evidence>
<dbReference type="SUPFAM" id="SSF55920">
    <property type="entry name" value="Creatinase/aminopeptidase"/>
    <property type="match status" value="1"/>
</dbReference>
<dbReference type="Pfam" id="PF00557">
    <property type="entry name" value="Peptidase_M24"/>
    <property type="match status" value="1"/>
</dbReference>
<feature type="domain" description="Peptidase M24" evidence="2">
    <location>
        <begin position="135"/>
        <end position="352"/>
    </location>
</feature>
<dbReference type="Gene3D" id="3.90.230.10">
    <property type="entry name" value="Creatinase/methionine aminopeptidase superfamily"/>
    <property type="match status" value="1"/>
</dbReference>
<dbReference type="Proteomes" id="UP000292052">
    <property type="component" value="Unassembled WGS sequence"/>
</dbReference>
<name>A0A482VCL7_ASBVE</name>
<dbReference type="Gene3D" id="3.40.350.10">
    <property type="entry name" value="Creatinase/prolidase N-terminal domain"/>
    <property type="match status" value="1"/>
</dbReference>
<dbReference type="InterPro" id="IPR033740">
    <property type="entry name" value="Pept_M24B"/>
</dbReference>
<proteinExistence type="inferred from homology"/>
<keyword evidence="4" id="KW-0031">Aminopeptidase</keyword>
<dbReference type="PANTHER" id="PTHR43763:SF6">
    <property type="entry name" value="XAA-PRO AMINOPEPTIDASE 1"/>
    <property type="match status" value="1"/>
</dbReference>
<dbReference type="STRING" id="1661398.A0A482VCL7"/>
<dbReference type="InterPro" id="IPR029149">
    <property type="entry name" value="Creatin/AminoP/Spt16_N"/>
</dbReference>
<gene>
    <name evidence="4" type="ORF">BDFB_009081</name>
</gene>
<dbReference type="GO" id="GO:0070006">
    <property type="term" value="F:metalloaminopeptidase activity"/>
    <property type="evidence" value="ECO:0007669"/>
    <property type="project" value="InterPro"/>
</dbReference>
<evidence type="ECO:0000313" key="4">
    <source>
        <dbReference type="EMBL" id="RZB41166.1"/>
    </source>
</evidence>
<protein>
    <submittedName>
        <fullName evidence="4">Xaa-Pro aminopeptidase 1-like</fullName>
    </submittedName>
</protein>
<sequence>MVVTALDEIAWLLNIRSRDIPYSPFVRSYLIVDMFGVMFYVNESQLRKNHIKKHFEQTRGHTRNTVKIKDYNAICNDLKTFSQVYKKILIPSHYVYSLGASRYISNCTNHEKKMLHHQSPIIEMKAKKNPTEIEGMYNAHIRDAAAMCEFFSYFESRVNAGDHFTELDIVKKLNEFRFEQKYSLGNSFRTIAAYGSNGARPHYEPTPNTNAKISKDKTLVLDSGGQYFGNGTTDVTRTLHLGTPTKEQKNAYTRVLIGQIQLSTLTFPENMKTSVADVMARAPLWEVGLDYSHPTSHGIGSFLSVHESPISVYFDDPSFHQKLKPGYFLSNEPGFYKEDDFGIRLENVMEVVEKNLPRVDGISFLGFKVVTLVPYEPKLIDLSLLSFRQRKWLNFYNDQIRRHVGRELRNQNFINGYNWMMEKTKSIPEYGHGNVVRSYSLFVLSANA</sequence>
<dbReference type="FunFam" id="3.90.230.10:FF:000009">
    <property type="entry name" value="xaa-Pro aminopeptidase 2"/>
    <property type="match status" value="1"/>
</dbReference>
<keyword evidence="4" id="KW-0645">Protease</keyword>
<keyword evidence="5" id="KW-1185">Reference proteome</keyword>
<organism evidence="4 5">
    <name type="scientific">Asbolus verrucosus</name>
    <name type="common">Desert ironclad beetle</name>
    <dbReference type="NCBI Taxonomy" id="1661398"/>
    <lineage>
        <taxon>Eukaryota</taxon>
        <taxon>Metazoa</taxon>
        <taxon>Ecdysozoa</taxon>
        <taxon>Arthropoda</taxon>
        <taxon>Hexapoda</taxon>
        <taxon>Insecta</taxon>
        <taxon>Pterygota</taxon>
        <taxon>Neoptera</taxon>
        <taxon>Endopterygota</taxon>
        <taxon>Coleoptera</taxon>
        <taxon>Polyphaga</taxon>
        <taxon>Cucujiformia</taxon>
        <taxon>Tenebrionidae</taxon>
        <taxon>Pimeliinae</taxon>
        <taxon>Asbolus</taxon>
    </lineage>
</organism>
<dbReference type="InterPro" id="IPR000994">
    <property type="entry name" value="Pept_M24"/>
</dbReference>